<evidence type="ECO:0008006" key="3">
    <source>
        <dbReference type="Google" id="ProtNLM"/>
    </source>
</evidence>
<protein>
    <recommendedName>
        <fullName evidence="3">Copia protein</fullName>
    </recommendedName>
</protein>
<gene>
    <name evidence="1" type="ORF">D8674_023579</name>
</gene>
<reference evidence="2" key="2">
    <citation type="submission" date="2019-10" db="EMBL/GenBank/DDBJ databases">
        <title>A de novo genome assembly of a pear dwarfing rootstock.</title>
        <authorList>
            <person name="Wang F."/>
            <person name="Wang J."/>
            <person name="Li S."/>
            <person name="Zhang Y."/>
            <person name="Fang M."/>
            <person name="Ma L."/>
            <person name="Zhao Y."/>
            <person name="Jiang S."/>
        </authorList>
    </citation>
    <scope>NUCLEOTIDE SEQUENCE [LARGE SCALE GENOMIC DNA]</scope>
</reference>
<dbReference type="EMBL" id="SMOL01000231">
    <property type="protein sequence ID" value="KAB2621397.1"/>
    <property type="molecule type" value="Genomic_DNA"/>
</dbReference>
<comment type="caution">
    <text evidence="1">The sequence shown here is derived from an EMBL/GenBank/DDBJ whole genome shotgun (WGS) entry which is preliminary data.</text>
</comment>
<organism evidence="1 2">
    <name type="scientific">Pyrus ussuriensis x Pyrus communis</name>
    <dbReference type="NCBI Taxonomy" id="2448454"/>
    <lineage>
        <taxon>Eukaryota</taxon>
        <taxon>Viridiplantae</taxon>
        <taxon>Streptophyta</taxon>
        <taxon>Embryophyta</taxon>
        <taxon>Tracheophyta</taxon>
        <taxon>Spermatophyta</taxon>
        <taxon>Magnoliopsida</taxon>
        <taxon>eudicotyledons</taxon>
        <taxon>Gunneridae</taxon>
        <taxon>Pentapetalae</taxon>
        <taxon>rosids</taxon>
        <taxon>fabids</taxon>
        <taxon>Rosales</taxon>
        <taxon>Rosaceae</taxon>
        <taxon>Amygdaloideae</taxon>
        <taxon>Maleae</taxon>
        <taxon>Pyrus</taxon>
    </lineage>
</organism>
<proteinExistence type="predicted"/>
<evidence type="ECO:0000313" key="1">
    <source>
        <dbReference type="EMBL" id="KAB2621397.1"/>
    </source>
</evidence>
<dbReference type="CDD" id="cd09272">
    <property type="entry name" value="RNase_HI_RT_Ty1"/>
    <property type="match status" value="1"/>
</dbReference>
<evidence type="ECO:0000313" key="2">
    <source>
        <dbReference type="Proteomes" id="UP000327157"/>
    </source>
</evidence>
<dbReference type="OrthoDB" id="2551793at2759"/>
<reference evidence="1 2" key="3">
    <citation type="submission" date="2019-11" db="EMBL/GenBank/DDBJ databases">
        <title>A de novo genome assembly of a pear dwarfing rootstock.</title>
        <authorList>
            <person name="Wang F."/>
            <person name="Wang J."/>
            <person name="Li S."/>
            <person name="Zhang Y."/>
            <person name="Fang M."/>
            <person name="Ma L."/>
            <person name="Zhao Y."/>
            <person name="Jiang S."/>
        </authorList>
    </citation>
    <scope>NUCLEOTIDE SEQUENCE [LARGE SCALE GENOMIC DNA]</scope>
    <source>
        <strain evidence="1">S2</strain>
        <tissue evidence="1">Leaf</tissue>
    </source>
</reference>
<name>A0A5N5H2A7_9ROSA</name>
<dbReference type="Proteomes" id="UP000327157">
    <property type="component" value="Chromosome 4"/>
</dbReference>
<sequence>MTRNLVFHQRTKHIGRRYHYIREALQSNIINLIYCKLEDQLADIFTKALPKDRLCTVREKLGVKPAVSLEGSVGG</sequence>
<reference evidence="1 2" key="1">
    <citation type="submission" date="2019-09" db="EMBL/GenBank/DDBJ databases">
        <authorList>
            <person name="Ou C."/>
        </authorList>
    </citation>
    <scope>NUCLEOTIDE SEQUENCE [LARGE SCALE GENOMIC DNA]</scope>
    <source>
        <strain evidence="1">S2</strain>
        <tissue evidence="1">Leaf</tissue>
    </source>
</reference>
<accession>A0A5N5H2A7</accession>
<keyword evidence="2" id="KW-1185">Reference proteome</keyword>
<dbReference type="AlphaFoldDB" id="A0A5N5H2A7"/>